<organism evidence="2 3">
    <name type="scientific">Ensifer oleiphilus</name>
    <dbReference type="NCBI Taxonomy" id="2742698"/>
    <lineage>
        <taxon>Bacteria</taxon>
        <taxon>Pseudomonadati</taxon>
        <taxon>Pseudomonadota</taxon>
        <taxon>Alphaproteobacteria</taxon>
        <taxon>Hyphomicrobiales</taxon>
        <taxon>Rhizobiaceae</taxon>
        <taxon>Sinorhizobium/Ensifer group</taxon>
        <taxon>Ensifer</taxon>
    </lineage>
</organism>
<proteinExistence type="predicted"/>
<gene>
    <name evidence="2" type="ORF">HT585_06615</name>
</gene>
<keyword evidence="3" id="KW-1185">Reference proteome</keyword>
<dbReference type="AlphaFoldDB" id="A0A7Y6ULW1"/>
<dbReference type="Gene3D" id="3.40.630.30">
    <property type="match status" value="1"/>
</dbReference>
<reference evidence="2 3" key="1">
    <citation type="submission" date="2020-06" db="EMBL/GenBank/DDBJ databases">
        <authorList>
            <person name="Grouzdev D.S."/>
        </authorList>
    </citation>
    <scope>NUCLEOTIDE SEQUENCE [LARGE SCALE GENOMIC DNA]</scope>
    <source>
        <strain evidence="2 3">HO-A22</strain>
    </source>
</reference>
<dbReference type="GO" id="GO:0016747">
    <property type="term" value="F:acyltransferase activity, transferring groups other than amino-acyl groups"/>
    <property type="evidence" value="ECO:0007669"/>
    <property type="project" value="InterPro"/>
</dbReference>
<dbReference type="Pfam" id="PF00583">
    <property type="entry name" value="Acetyltransf_1"/>
    <property type="match status" value="1"/>
</dbReference>
<keyword evidence="2" id="KW-0808">Transferase</keyword>
<comment type="caution">
    <text evidence="2">The sequence shown here is derived from an EMBL/GenBank/DDBJ whole genome shotgun (WGS) entry which is preliminary data.</text>
</comment>
<evidence type="ECO:0000259" key="1">
    <source>
        <dbReference type="PROSITE" id="PS51186"/>
    </source>
</evidence>
<dbReference type="SUPFAM" id="SSF55729">
    <property type="entry name" value="Acyl-CoA N-acyltransferases (Nat)"/>
    <property type="match status" value="1"/>
</dbReference>
<evidence type="ECO:0000313" key="2">
    <source>
        <dbReference type="EMBL" id="NVD38520.1"/>
    </source>
</evidence>
<feature type="domain" description="N-acetyltransferase" evidence="1">
    <location>
        <begin position="2"/>
        <end position="158"/>
    </location>
</feature>
<dbReference type="PROSITE" id="PS51186">
    <property type="entry name" value="GNAT"/>
    <property type="match status" value="1"/>
</dbReference>
<dbReference type="InterPro" id="IPR016181">
    <property type="entry name" value="Acyl_CoA_acyltransferase"/>
</dbReference>
<name>A0A7Y6ULW1_9HYPH</name>
<evidence type="ECO:0000313" key="3">
    <source>
        <dbReference type="Proteomes" id="UP000520198"/>
    </source>
</evidence>
<accession>A0A7Y6ULW1</accession>
<dbReference type="RefSeq" id="WP_176352114.1">
    <property type="nucleotide sequence ID" value="NZ_JABWDU010000001.1"/>
</dbReference>
<dbReference type="Proteomes" id="UP000520198">
    <property type="component" value="Unassembled WGS sequence"/>
</dbReference>
<protein>
    <submittedName>
        <fullName evidence="2">GNAT family N-acetyltransferase</fullName>
    </submittedName>
</protein>
<dbReference type="InterPro" id="IPR000182">
    <property type="entry name" value="GNAT_dom"/>
</dbReference>
<sequence>MPLIRHARQDEVDALTAIGLRAWEGAVNGLVDIASMRRLAENAFADFLTKNWLSVSLIEVDGRPRGWAARENFDEIISDLWIDPDVQAQGLGGRLLADIELRISNDGFETAKAKTHAQNAGAIGFFRKHGYGVSWLSTAYAPKLDRDVEFIGLSKQFVVADPVLYGR</sequence>
<dbReference type="EMBL" id="JABWDU010000001">
    <property type="protein sequence ID" value="NVD38520.1"/>
    <property type="molecule type" value="Genomic_DNA"/>
</dbReference>